<evidence type="ECO:0000259" key="15">
    <source>
        <dbReference type="Pfam" id="PF21174"/>
    </source>
</evidence>
<sequence length="583" mass="66785">MRINFKIIFLVFIGFILYGTILLWIRCGANLRSNSLERKIDIYSISQKLKVEGDQNSDPQSNSGTLNLFKTEEIDCSINGDYTVRCRKEGEEVYIPFSFIHKYFEVYGKLTRYNGADRFEWSHSYARVHQPKRKYTTEGVFTYFENYKVEERDRVKCISGMEGVPVTTQWKPAGYFYPTQIAQFGLAHYSKNLTEPKPRRSVIAHSHSVDKSWIIPEGSLLTSIITNDSNTIRSTLLKFSTVGDEGVTLNAKFNSDFVLSVDLKLNVDASSCLQVTLMDLEKKEFWFLNYICGNFFIKAKKPHIYHGIKCNEWTFLVRDLFIDLQKGLVALKIPKKQIFRSKLRISNLKFFGSGLCSSIFLSTNEHSKQFFAAAEWLVTNQNNLTGGWANPVQRKLAPGFRTLEPGWYSAMGQGHAISLLARAYYVSKNSKYLKAAFLGLKPFHALTNNGGVVTHFMDQLPWFEEYPTTPSSFTLNGFIYSLIGLYDLVSVAPVDKKEEASLLLNEGLDSLKKMLLFYDTGSGSMYDLRHLTLHVAPNLARWDYHATHVNQLLLLHTIFHDPIFLTVGTRWQDYMKGTRAQHN</sequence>
<dbReference type="Pfam" id="PF21174">
    <property type="entry name" value="Glce_b_sandwich"/>
    <property type="match status" value="1"/>
</dbReference>
<dbReference type="EMBL" id="OU963863">
    <property type="protein sequence ID" value="CAH0383853.1"/>
    <property type="molecule type" value="Genomic_DNA"/>
</dbReference>
<keyword evidence="11" id="KW-0413">Isomerase</keyword>
<protein>
    <recommendedName>
        <fullName evidence="6">heparosan-N-sulfate-glucuronate 5-epimerase</fullName>
        <ecNumber evidence="6">5.1.3.17</ecNumber>
    </recommendedName>
</protein>
<evidence type="ECO:0000313" key="17">
    <source>
        <dbReference type="Proteomes" id="UP001152759"/>
    </source>
</evidence>
<evidence type="ECO:0000256" key="12">
    <source>
        <dbReference type="ARBA" id="ARBA00037847"/>
    </source>
</evidence>
<evidence type="ECO:0000256" key="7">
    <source>
        <dbReference type="ARBA" id="ARBA00022692"/>
    </source>
</evidence>
<dbReference type="InterPro" id="IPR059154">
    <property type="entry name" value="Glce_b_sandwich"/>
</dbReference>
<keyword evidence="8" id="KW-0735">Signal-anchor</keyword>
<keyword evidence="7 13" id="KW-0812">Transmembrane</keyword>
<feature type="transmembrane region" description="Helical" evidence="13">
    <location>
        <begin position="7"/>
        <end position="25"/>
    </location>
</feature>
<accession>A0A9P0A453</accession>
<evidence type="ECO:0000256" key="13">
    <source>
        <dbReference type="SAM" id="Phobius"/>
    </source>
</evidence>
<proteinExistence type="inferred from homology"/>
<dbReference type="KEGG" id="btab:109035995"/>
<comment type="pathway">
    <text evidence="3">Glycan metabolism; heparin biosynthesis.</text>
</comment>
<evidence type="ECO:0000256" key="3">
    <source>
        <dbReference type="ARBA" id="ARBA00004841"/>
    </source>
</evidence>
<dbReference type="GO" id="GO:0047464">
    <property type="term" value="F:heparosan-N-sulfate-glucuronate 5-epimerase activity"/>
    <property type="evidence" value="ECO:0007669"/>
    <property type="project" value="UniProtKB-EC"/>
</dbReference>
<name>A0A9P0A453_BEMTA</name>
<evidence type="ECO:0000256" key="6">
    <source>
        <dbReference type="ARBA" id="ARBA00012087"/>
    </source>
</evidence>
<evidence type="ECO:0000256" key="4">
    <source>
        <dbReference type="ARBA" id="ARBA00005093"/>
    </source>
</evidence>
<organism evidence="16 17">
    <name type="scientific">Bemisia tabaci</name>
    <name type="common">Sweetpotato whitefly</name>
    <name type="synonym">Aleurodes tabaci</name>
    <dbReference type="NCBI Taxonomy" id="7038"/>
    <lineage>
        <taxon>Eukaryota</taxon>
        <taxon>Metazoa</taxon>
        <taxon>Ecdysozoa</taxon>
        <taxon>Arthropoda</taxon>
        <taxon>Hexapoda</taxon>
        <taxon>Insecta</taxon>
        <taxon>Pterygota</taxon>
        <taxon>Neoptera</taxon>
        <taxon>Paraneoptera</taxon>
        <taxon>Hemiptera</taxon>
        <taxon>Sternorrhyncha</taxon>
        <taxon>Aleyrodoidea</taxon>
        <taxon>Aleyrodidae</taxon>
        <taxon>Aleyrodinae</taxon>
        <taxon>Bemisia</taxon>
    </lineage>
</organism>
<comment type="pathway">
    <text evidence="4">Glycan metabolism; heparan sulfate biosynthesis.</text>
</comment>
<evidence type="ECO:0000256" key="1">
    <source>
        <dbReference type="ARBA" id="ARBA00000434"/>
    </source>
</evidence>
<comment type="similarity">
    <text evidence="5">Belongs to the D-glucuronyl C5-epimerase family.</text>
</comment>
<evidence type="ECO:0000259" key="14">
    <source>
        <dbReference type="Pfam" id="PF06662"/>
    </source>
</evidence>
<dbReference type="InterPro" id="IPR010598">
    <property type="entry name" value="C5-epim_C"/>
</dbReference>
<dbReference type="AlphaFoldDB" id="A0A9P0A453"/>
<dbReference type="PANTHER" id="PTHR13174:SF3">
    <property type="entry name" value="D-GLUCURONYL C5-EPIMERASE"/>
    <property type="match status" value="1"/>
</dbReference>
<evidence type="ECO:0000256" key="2">
    <source>
        <dbReference type="ARBA" id="ARBA00004606"/>
    </source>
</evidence>
<dbReference type="Pfam" id="PF06662">
    <property type="entry name" value="C5-epim_C"/>
    <property type="match status" value="1"/>
</dbReference>
<dbReference type="GO" id="GO:0005794">
    <property type="term" value="C:Golgi apparatus"/>
    <property type="evidence" value="ECO:0007669"/>
    <property type="project" value="TreeGrafter"/>
</dbReference>
<comment type="catalytic activity">
    <reaction evidence="1">
        <text>[heparosan-N-sulfate](n) = [heparan-N-sulfate](n)</text>
        <dbReference type="Rhea" id="RHEA:20197"/>
        <dbReference type="Rhea" id="RHEA-COMP:9556"/>
        <dbReference type="Rhea" id="RHEA-COMP:9557"/>
        <dbReference type="ChEBI" id="CHEBI:58041"/>
        <dbReference type="ChEBI" id="CHEBI:58287"/>
        <dbReference type="EC" id="5.1.3.17"/>
    </reaction>
</comment>
<gene>
    <name evidence="16" type="ORF">BEMITA_LOCUS3258</name>
</gene>
<feature type="domain" description="D-glucuronyl C5-epimerase C-terminal" evidence="14">
    <location>
        <begin position="384"/>
        <end position="572"/>
    </location>
</feature>
<keyword evidence="9 13" id="KW-1133">Transmembrane helix</keyword>
<dbReference type="EC" id="5.1.3.17" evidence="6"/>
<feature type="domain" description="D-glucuronyl C5-epimerase beta-sandwich" evidence="15">
    <location>
        <begin position="234"/>
        <end position="353"/>
    </location>
</feature>
<keyword evidence="10 13" id="KW-0472">Membrane</keyword>
<comment type="subcellular location">
    <subcellularLocation>
        <location evidence="12">Endomembrane system</location>
        <topology evidence="12">Single-pass membrane protein</topology>
    </subcellularLocation>
    <subcellularLocation>
        <location evidence="2">Membrane</location>
        <topology evidence="2">Single-pass type II membrane protein</topology>
    </subcellularLocation>
</comment>
<evidence type="ECO:0000256" key="11">
    <source>
        <dbReference type="ARBA" id="ARBA00023235"/>
    </source>
</evidence>
<reference evidence="16" key="1">
    <citation type="submission" date="2021-12" db="EMBL/GenBank/DDBJ databases">
        <authorList>
            <person name="King R."/>
        </authorList>
    </citation>
    <scope>NUCLEOTIDE SEQUENCE</scope>
</reference>
<dbReference type="Proteomes" id="UP001152759">
    <property type="component" value="Chromosome 2"/>
</dbReference>
<evidence type="ECO:0000256" key="8">
    <source>
        <dbReference type="ARBA" id="ARBA00022968"/>
    </source>
</evidence>
<dbReference type="InterPro" id="IPR039721">
    <property type="entry name" value="C5-epimerase"/>
</dbReference>
<dbReference type="PANTHER" id="PTHR13174">
    <property type="entry name" value="D-GLUCURONYL C5-EPIMERASE"/>
    <property type="match status" value="1"/>
</dbReference>
<dbReference type="GO" id="GO:0015012">
    <property type="term" value="P:heparan sulfate proteoglycan biosynthetic process"/>
    <property type="evidence" value="ECO:0007669"/>
    <property type="project" value="InterPro"/>
</dbReference>
<evidence type="ECO:0000256" key="10">
    <source>
        <dbReference type="ARBA" id="ARBA00023136"/>
    </source>
</evidence>
<evidence type="ECO:0000256" key="5">
    <source>
        <dbReference type="ARBA" id="ARBA00005584"/>
    </source>
</evidence>
<evidence type="ECO:0000256" key="9">
    <source>
        <dbReference type="ARBA" id="ARBA00022989"/>
    </source>
</evidence>
<evidence type="ECO:0000313" key="16">
    <source>
        <dbReference type="EMBL" id="CAH0383853.1"/>
    </source>
</evidence>
<keyword evidence="17" id="KW-1185">Reference proteome</keyword>